<reference evidence="2 3" key="1">
    <citation type="submission" date="2016-06" db="EMBL/GenBank/DDBJ databases">
        <authorList>
            <person name="Nicholson A.C."/>
        </authorList>
    </citation>
    <scope>NUCLEOTIDE SEQUENCE [LARGE SCALE GENOMIC DNA]</scope>
    <source>
        <strain evidence="2 3">G4123</strain>
    </source>
</reference>
<evidence type="ECO:0000259" key="1">
    <source>
        <dbReference type="Pfam" id="PF14730"/>
    </source>
</evidence>
<dbReference type="Pfam" id="PF14730">
    <property type="entry name" value="DUF4468"/>
    <property type="match status" value="1"/>
</dbReference>
<protein>
    <recommendedName>
        <fullName evidence="1">DUF4468 domain-containing protein</fullName>
    </recommendedName>
</protein>
<organism evidence="2 3">
    <name type="scientific">Elizabethkingia ursingii</name>
    <dbReference type="NCBI Taxonomy" id="1756150"/>
    <lineage>
        <taxon>Bacteria</taxon>
        <taxon>Pseudomonadati</taxon>
        <taxon>Bacteroidota</taxon>
        <taxon>Flavobacteriia</taxon>
        <taxon>Flavobacteriales</taxon>
        <taxon>Weeksellaceae</taxon>
        <taxon>Elizabethkingia</taxon>
    </lineage>
</organism>
<name>A0AAJ3TN44_9FLAO</name>
<proteinExistence type="predicted"/>
<dbReference type="InterPro" id="IPR027823">
    <property type="entry name" value="DUF4468"/>
</dbReference>
<evidence type="ECO:0000313" key="2">
    <source>
        <dbReference type="EMBL" id="OPB73613.1"/>
    </source>
</evidence>
<feature type="domain" description="DUF4468" evidence="1">
    <location>
        <begin position="33"/>
        <end position="115"/>
    </location>
</feature>
<evidence type="ECO:0000313" key="3">
    <source>
        <dbReference type="Proteomes" id="UP000190816"/>
    </source>
</evidence>
<dbReference type="Gene3D" id="3.30.530.80">
    <property type="match status" value="1"/>
</dbReference>
<dbReference type="EMBL" id="MAIC01000016">
    <property type="protein sequence ID" value="OPB73613.1"/>
    <property type="molecule type" value="Genomic_DNA"/>
</dbReference>
<dbReference type="AlphaFoldDB" id="A0AAJ3TN44"/>
<comment type="caution">
    <text evidence="2">The sequence shown here is derived from an EMBL/GenBank/DDBJ whole genome shotgun (WGS) entry which is preliminary data.</text>
</comment>
<gene>
    <name evidence="2" type="ORF">BAY32_11260</name>
</gene>
<accession>A0AAJ3TN44</accession>
<dbReference type="Proteomes" id="UP000190816">
    <property type="component" value="Unassembled WGS sequence"/>
</dbReference>
<dbReference type="RefSeq" id="WP_078402606.1">
    <property type="nucleotide sequence ID" value="NZ_CP016377.1"/>
</dbReference>
<dbReference type="KEGG" id="ego:BBD34_04960"/>
<sequence length="168" mass="19835">MNKLLLFGAFIFGIYSSAQMFTAMPSRLMPEDKIISLEGISNKDIYQRVIKWVNITFKNPDKVLKSNIENDLVKVNGIWNIDSRDYFGRTQLDLEYTMQIDIKDQKIRVNIYDLKGLGNFKYYLCFKNNGERRDTKEVRNYLISIEKNAEAFIFNLINYIKENSNSDW</sequence>